<dbReference type="AlphaFoldDB" id="A0A8J3ESB6"/>
<dbReference type="PANTHER" id="PTHR30523">
    <property type="entry name" value="PHOSPHOENOLPYRUVATE CARBOXYLASE"/>
    <property type="match status" value="1"/>
</dbReference>
<evidence type="ECO:0000313" key="6">
    <source>
        <dbReference type="Proteomes" id="UP000818603"/>
    </source>
</evidence>
<dbReference type="InterPro" id="IPR015813">
    <property type="entry name" value="Pyrv/PenolPyrv_kinase-like_dom"/>
</dbReference>
<organism evidence="3 5">
    <name type="scientific">Aquisalinus luteolus</name>
    <dbReference type="NCBI Taxonomy" id="1566827"/>
    <lineage>
        <taxon>Bacteria</taxon>
        <taxon>Pseudomonadati</taxon>
        <taxon>Pseudomonadota</taxon>
        <taxon>Alphaproteobacteria</taxon>
        <taxon>Parvularculales</taxon>
        <taxon>Parvularculaceae</taxon>
        <taxon>Aquisalinus</taxon>
    </lineage>
</organism>
<evidence type="ECO:0000313" key="4">
    <source>
        <dbReference type="EMBL" id="NHK29004.1"/>
    </source>
</evidence>
<dbReference type="InterPro" id="IPR021135">
    <property type="entry name" value="PEP_COase"/>
</dbReference>
<dbReference type="GO" id="GO:0008964">
    <property type="term" value="F:phosphoenolpyruvate carboxylase activity"/>
    <property type="evidence" value="ECO:0007669"/>
    <property type="project" value="InterPro"/>
</dbReference>
<dbReference type="GO" id="GO:0005829">
    <property type="term" value="C:cytosol"/>
    <property type="evidence" value="ECO:0007669"/>
    <property type="project" value="TreeGrafter"/>
</dbReference>
<dbReference type="EMBL" id="BMGZ01000003">
    <property type="protein sequence ID" value="GGI00605.1"/>
    <property type="molecule type" value="Genomic_DNA"/>
</dbReference>
<accession>A0A8J3ESB6</accession>
<dbReference type="EMBL" id="VCJR02000003">
    <property type="protein sequence ID" value="NHK29004.1"/>
    <property type="molecule type" value="Genomic_DNA"/>
</dbReference>
<sequence length="938" mass="104187">MTTSTTDLETSLKSRLEELRTHILKDPLANPVRQLAHELSVRIEKNEISLEDLSGLVKALSDDAFASRADYLSNYLGMDEQRESGVALRKTVKTISDRFKTADEFSAYWQRCRDIAVFTAHPTFILSAKQRELLIKAATEPDFDLRSSLTDVVHHPDTDITLAYEHGAVLDAMKNGTKALNTLTRIVLEEARERFPDQWQTMLPTPVKIASWVGYDMDGRNDIGWNDVIRHRLIEKNFRLDWYADELDALAKDGLDVAAIAETVGAARNHTEKAITLMAMYDETPKTLAAAADHLTEDGPGRLTSIDPLLAQMDDAIKAAGDNCLPLLALKSSMKSFGLGAGEIHFRLNASQIRNAARNILNLVSDDDLFGRRALERVQEEIEKTDPVDVNFASLAIEKSSASRLLIAMAQIVKHIDADQPIRLLIAECENPVTVLACVYLGKQFGVDKKIDICPLFETAKALDRSRRILDVLLGQEIYRDYANGRGRVAIQAGFSDAGRFMGQIPATLAIERLQGHFAQLIDKHGLGHLDAIVFDTHGESMGRGNHQKSFSDRSLYALSPWARNEFASRGIHLIQESSFQGGDGYVLFGSEPLAEAVINGLLNAHLQAEKAMKSEDLFYEDTATSLDFYRTVKGRQEDLFADKAYHTTLSALGLSLLPTTGSRKAKRQFERRSDEDVSLRKIRAIPHNAILQQMGLLANLIGGVGQALSTEQDYFVSLNDSSDRFHRLMTLVAKAKSLSEIKTMIAYMKLFDGSFWATRPLSGNEHDLEKPCAELAALLASDGRYFSALQLAARLRSDSISLGQALTEMGLRSETAEVPLSLDVLHAVRIALIQHLFIMVAKLPTFSPQTGHSKQDVIEMIFHLDVPAATDLLHEIFPTDAPRIGDFSLKESATYPDNSAEPKYTRLQREMVDPMEETYGLLMRITNGISHYFGAIG</sequence>
<dbReference type="Proteomes" id="UP000621856">
    <property type="component" value="Unassembled WGS sequence"/>
</dbReference>
<dbReference type="RefSeq" id="WP_155141612.1">
    <property type="nucleotide sequence ID" value="NZ_BMGZ01000003.1"/>
</dbReference>
<keyword evidence="6" id="KW-1185">Reference proteome</keyword>
<proteinExistence type="predicted"/>
<evidence type="ECO:0000256" key="1">
    <source>
        <dbReference type="ARBA" id="ARBA00003670"/>
    </source>
</evidence>
<dbReference type="GO" id="GO:0015977">
    <property type="term" value="P:carbon fixation"/>
    <property type="evidence" value="ECO:0007669"/>
    <property type="project" value="InterPro"/>
</dbReference>
<dbReference type="SUPFAM" id="SSF51621">
    <property type="entry name" value="Phosphoenolpyruvate/pyruvate domain"/>
    <property type="match status" value="1"/>
</dbReference>
<gene>
    <name evidence="4" type="ORF">FF098_013860</name>
    <name evidence="3" type="ORF">GCM10011355_29290</name>
</gene>
<dbReference type="Pfam" id="PF00311">
    <property type="entry name" value="PEPcase"/>
    <property type="match status" value="1"/>
</dbReference>
<reference evidence="3" key="3">
    <citation type="submission" date="2020-09" db="EMBL/GenBank/DDBJ databases">
        <authorList>
            <person name="Sun Q."/>
            <person name="Zhou Y."/>
        </authorList>
    </citation>
    <scope>NUCLEOTIDE SEQUENCE</scope>
    <source>
        <strain evidence="3">CGMCC 1.14984</strain>
    </source>
</reference>
<reference evidence="4 6" key="2">
    <citation type="submission" date="2020-02" db="EMBL/GenBank/DDBJ databases">
        <title>Genome sequence of Parvularcula flava strain NH6-79.</title>
        <authorList>
            <person name="Abdul Karim M.H."/>
            <person name="Lam M.Q."/>
            <person name="Chen S.J."/>
            <person name="Yahya A."/>
            <person name="Shahir S."/>
            <person name="Shamsir M.S."/>
            <person name="Chong C.S."/>
        </authorList>
    </citation>
    <scope>NUCLEOTIDE SEQUENCE [LARGE SCALE GENOMIC DNA]</scope>
    <source>
        <strain evidence="4 6">NH6-79</strain>
    </source>
</reference>
<reference evidence="3" key="1">
    <citation type="journal article" date="2014" name="Int. J. Syst. Evol. Microbiol.">
        <title>Complete genome sequence of Corynebacterium casei LMG S-19264T (=DSM 44701T), isolated from a smear-ripened cheese.</title>
        <authorList>
            <consortium name="US DOE Joint Genome Institute (JGI-PGF)"/>
            <person name="Walter F."/>
            <person name="Albersmeier A."/>
            <person name="Kalinowski J."/>
            <person name="Ruckert C."/>
        </authorList>
    </citation>
    <scope>NUCLEOTIDE SEQUENCE</scope>
    <source>
        <strain evidence="3">CGMCC 1.14984</strain>
    </source>
</reference>
<dbReference type="Proteomes" id="UP000818603">
    <property type="component" value="Unassembled WGS sequence"/>
</dbReference>
<dbReference type="PANTHER" id="PTHR30523:SF6">
    <property type="entry name" value="PHOSPHOENOLPYRUVATE CARBOXYLASE"/>
    <property type="match status" value="1"/>
</dbReference>
<evidence type="ECO:0000313" key="3">
    <source>
        <dbReference type="EMBL" id="GGI00605.1"/>
    </source>
</evidence>
<comment type="caution">
    <text evidence="3">The sequence shown here is derived from an EMBL/GenBank/DDBJ whole genome shotgun (WGS) entry which is preliminary data.</text>
</comment>
<evidence type="ECO:0000256" key="2">
    <source>
        <dbReference type="ARBA" id="ARBA00022419"/>
    </source>
</evidence>
<evidence type="ECO:0000313" key="5">
    <source>
        <dbReference type="Proteomes" id="UP000621856"/>
    </source>
</evidence>
<name>A0A8J3ESB6_9PROT</name>
<dbReference type="GO" id="GO:0006099">
    <property type="term" value="P:tricarboxylic acid cycle"/>
    <property type="evidence" value="ECO:0007669"/>
    <property type="project" value="InterPro"/>
</dbReference>
<protein>
    <recommendedName>
        <fullName evidence="2">Phosphoenolpyruvate carboxylase</fullName>
    </recommendedName>
</protein>
<comment type="function">
    <text evidence="1">Forms oxaloacetate, a four-carbon dicarboxylic acid source for the tricarboxylic acid cycle.</text>
</comment>